<feature type="compositionally biased region" description="Low complexity" evidence="4">
    <location>
        <begin position="1237"/>
        <end position="1255"/>
    </location>
</feature>
<dbReference type="SMART" id="SM00248">
    <property type="entry name" value="ANK"/>
    <property type="match status" value="14"/>
</dbReference>
<evidence type="ECO:0000256" key="4">
    <source>
        <dbReference type="SAM" id="MobiDB-lite"/>
    </source>
</evidence>
<evidence type="ECO:0000256" key="3">
    <source>
        <dbReference type="PROSITE-ProRule" id="PRU00023"/>
    </source>
</evidence>
<evidence type="ECO:0000256" key="2">
    <source>
        <dbReference type="ARBA" id="ARBA00023043"/>
    </source>
</evidence>
<name>W4FT45_APHAT</name>
<dbReference type="STRING" id="112090.W4FT45"/>
<dbReference type="RefSeq" id="XP_009840011.1">
    <property type="nucleotide sequence ID" value="XM_009841709.1"/>
</dbReference>
<dbReference type="PANTHER" id="PTHR24123">
    <property type="entry name" value="ANKYRIN REPEAT-CONTAINING"/>
    <property type="match status" value="1"/>
</dbReference>
<feature type="compositionally biased region" description="Basic and acidic residues" evidence="4">
    <location>
        <begin position="1262"/>
        <end position="1279"/>
    </location>
</feature>
<feature type="repeat" description="ANK" evidence="3">
    <location>
        <begin position="447"/>
        <end position="476"/>
    </location>
</feature>
<sequence length="1555" mass="172181">MGEYVKLIRQHRPPNRFRPRTRHESWFLRYTATRVGGDDADNVELHPWHSKLHLWQLASLQFTSLHEACRVGDVKALNMALQETCTMHQDCTGSTPLHVAATHGHLSCVLRLLELPDAMLQLHVVDVAGRTALHKALQRPCPSVLACVDAMLAHAPPSLLTNVHDKYGWSIQALDVRQRGDLFDAVSTGNVHRMQFILSNYDLRSSNWTVLPLLEWTLLHQACLSQQVAATKEVLVNRRLLCSVDPLKQDSSGCTALHVSAKGGFIEGCVLLLDANSSNQPVDMIEALLLCADATGRTALHWSVRNKHAAVASYLLQSAALVGVVVELLQMCDDVHHSPLHVACATGQTALAEAMLQLGANANMATRIHEPRPPRCRRRSQSKMSTTLNTSQPNRLREAMETMSLHDVAQHTVELKTLKLLVPRPLSSPQLQSSTATSCDTVEPIASPLAIALVARSYDIADLLLQYGANIIVRDQVWRAYVDDANSRATLVQWSSRWLCPDIFPSSAFATLCGQASFTPSIFPRNDTNDNSDAKHAMTVIESGLCALLDVSIGLNYYSTWDNLAHAAFSAFRLRRLHLAHRLANLCGATLFNDSRSTSWLVVAVENACLASCRWLQAHDYPFSAIDIPAMCLLLSSPCRHRSVNDDIAVQTRTSLFVWLVQCHVSLIQSSYLQTYLDLALANANTAVTRLLVDNMIHTEDKSYYTIRADHAVVASRGDETYILSLRSMGCWTHCDLGLTLAIHFNMSQTILRCIIAHGARPTPQAVVYGKPAIVWAIWHRRLDIVRVLCILEPTLCLATTDGQGRDALYYAMRTNDVSVVAFLWTNRRQSQFNFAAALVAAVESNAMASLKWMAATAPQDFFRSIEALHVHMPHVTSLEHVACARGFLELATWLRSINSNPTTTCLSSSNADGCTPTQVARLFGYPIHFDESKGDNCCHDPVVLNGVLRRLLSTQVSVISTGNKSIDGTAAWRPLYPIASQAFQFTELYAACSNNSVAYVSILASFGVSLVEPCGPLNLPPLDWAAHYGAVDVIQCLLSQGVVDVEGTALRRAATRRQGSAVAALLDAAPPATSLGRLQGDGATPTLLHLVARVQSTVAPRLIQVLIDQYHADVDIVDGQGLTPVVYAMVSGNVPAMLCLLERGARLEAEYEGQSGFYYVLHLLPSDTWRVFFQAYLGVVLHGRALHCTESCGCKSFEGSVGDVACSFCSHRFDQHSHIPLPPWHQDVSDTYRMQRTSSTTSSHISPESSPRSTTSDNDDHDNVHRFQHDRSDFENQDPHLSPLPLSTLEYDYVGRLDQCHISAVAWARFRPEVSMYCLSSMTGHPDAGPSSTTDDDDEDKEDVLQRGFVCSLDDQPEAWSWRVPALNQSDIPVKMDKQLIPPRWSVATTFGLEYHVDCWCTQGGMYCLSAAMSLRRVVTWWLGRRLRSTGSATTTTKTVTTLFHIWKSDGRRRISSPRDHVVPRTRQQLVRLKLFVLHWCHAKLVQAFSRWKKVPTASYTIHLRHHTEVVVVAAPPQASNMGDHSYCNSLNKLNPHKPVPRLKNSTLSTVDCG</sequence>
<accession>W4FT45</accession>
<dbReference type="EMBL" id="KI913165">
    <property type="protein sequence ID" value="ETV70627.1"/>
    <property type="molecule type" value="Genomic_DNA"/>
</dbReference>
<feature type="repeat" description="ANK" evidence="3">
    <location>
        <begin position="92"/>
        <end position="113"/>
    </location>
</feature>
<evidence type="ECO:0000313" key="5">
    <source>
        <dbReference type="EMBL" id="ETV70627.1"/>
    </source>
</evidence>
<dbReference type="OrthoDB" id="79255at2759"/>
<dbReference type="InterPro" id="IPR002110">
    <property type="entry name" value="Ankyrin_rpt"/>
</dbReference>
<keyword evidence="2 3" id="KW-0040">ANK repeat</keyword>
<dbReference type="Pfam" id="PF12796">
    <property type="entry name" value="Ank_2"/>
    <property type="match status" value="3"/>
</dbReference>
<dbReference type="PANTHER" id="PTHR24123:SF33">
    <property type="entry name" value="PROTEIN HOS4"/>
    <property type="match status" value="1"/>
</dbReference>
<evidence type="ECO:0000256" key="1">
    <source>
        <dbReference type="ARBA" id="ARBA00022737"/>
    </source>
</evidence>
<feature type="region of interest" description="Disordered" evidence="4">
    <location>
        <begin position="371"/>
        <end position="393"/>
    </location>
</feature>
<dbReference type="InterPro" id="IPR051165">
    <property type="entry name" value="Multifunctional_ANK_Repeat"/>
</dbReference>
<proteinExistence type="predicted"/>
<dbReference type="PRINTS" id="PR01415">
    <property type="entry name" value="ANKYRIN"/>
</dbReference>
<dbReference type="PROSITE" id="PS50297">
    <property type="entry name" value="ANK_REP_REGION"/>
    <property type="match status" value="2"/>
</dbReference>
<dbReference type="SUPFAM" id="SSF48403">
    <property type="entry name" value="Ankyrin repeat"/>
    <property type="match status" value="3"/>
</dbReference>
<dbReference type="VEuPathDB" id="FungiDB:H257_13996"/>
<reference evidence="5" key="1">
    <citation type="submission" date="2013-12" db="EMBL/GenBank/DDBJ databases">
        <title>The Genome Sequence of Aphanomyces astaci APO3.</title>
        <authorList>
            <consortium name="The Broad Institute Genomics Platform"/>
            <person name="Russ C."/>
            <person name="Tyler B."/>
            <person name="van West P."/>
            <person name="Dieguez-Uribeondo J."/>
            <person name="Young S.K."/>
            <person name="Zeng Q."/>
            <person name="Gargeya S."/>
            <person name="Fitzgerald M."/>
            <person name="Abouelleil A."/>
            <person name="Alvarado L."/>
            <person name="Chapman S.B."/>
            <person name="Gainer-Dewar J."/>
            <person name="Goldberg J."/>
            <person name="Griggs A."/>
            <person name="Gujja S."/>
            <person name="Hansen M."/>
            <person name="Howarth C."/>
            <person name="Imamovic A."/>
            <person name="Ireland A."/>
            <person name="Larimer J."/>
            <person name="McCowan C."/>
            <person name="Murphy C."/>
            <person name="Pearson M."/>
            <person name="Poon T.W."/>
            <person name="Priest M."/>
            <person name="Roberts A."/>
            <person name="Saif S."/>
            <person name="Shea T."/>
            <person name="Sykes S."/>
            <person name="Wortman J."/>
            <person name="Nusbaum C."/>
            <person name="Birren B."/>
        </authorList>
    </citation>
    <scope>NUCLEOTIDE SEQUENCE [LARGE SCALE GENOMIC DNA]</scope>
    <source>
        <strain evidence="5">APO3</strain>
    </source>
</reference>
<dbReference type="PROSITE" id="PS50088">
    <property type="entry name" value="ANK_REPEAT"/>
    <property type="match status" value="5"/>
</dbReference>
<feature type="repeat" description="ANK" evidence="3">
    <location>
        <begin position="335"/>
        <end position="367"/>
    </location>
</feature>
<keyword evidence="1" id="KW-0677">Repeat</keyword>
<dbReference type="InterPro" id="IPR036770">
    <property type="entry name" value="Ankyrin_rpt-contain_sf"/>
</dbReference>
<dbReference type="Gene3D" id="1.25.40.20">
    <property type="entry name" value="Ankyrin repeat-containing domain"/>
    <property type="match status" value="5"/>
</dbReference>
<protein>
    <submittedName>
        <fullName evidence="5">Uncharacterized protein</fullName>
    </submittedName>
</protein>
<feature type="repeat" description="ANK" evidence="3">
    <location>
        <begin position="1121"/>
        <end position="1153"/>
    </location>
</feature>
<organism evidence="5">
    <name type="scientific">Aphanomyces astaci</name>
    <name type="common">Crayfish plague agent</name>
    <dbReference type="NCBI Taxonomy" id="112090"/>
    <lineage>
        <taxon>Eukaryota</taxon>
        <taxon>Sar</taxon>
        <taxon>Stramenopiles</taxon>
        <taxon>Oomycota</taxon>
        <taxon>Saprolegniomycetes</taxon>
        <taxon>Saprolegniales</taxon>
        <taxon>Verrucalvaceae</taxon>
        <taxon>Aphanomyces</taxon>
    </lineage>
</organism>
<gene>
    <name evidence="5" type="ORF">H257_13996</name>
</gene>
<dbReference type="GeneID" id="20815992"/>
<feature type="compositionally biased region" description="Polar residues" evidence="4">
    <location>
        <begin position="382"/>
        <end position="393"/>
    </location>
</feature>
<feature type="region of interest" description="Disordered" evidence="4">
    <location>
        <begin position="1234"/>
        <end position="1282"/>
    </location>
</feature>
<feature type="repeat" description="ANK" evidence="3">
    <location>
        <begin position="295"/>
        <end position="327"/>
    </location>
</feature>